<evidence type="ECO:0000313" key="2">
    <source>
        <dbReference type="EMBL" id="KAL1524423.1"/>
    </source>
</evidence>
<protein>
    <submittedName>
        <fullName evidence="2">Uncharacterized protein</fullName>
    </submittedName>
</protein>
<accession>A0AB34JU65</accession>
<dbReference type="Proteomes" id="UP001515480">
    <property type="component" value="Unassembled WGS sequence"/>
</dbReference>
<evidence type="ECO:0000256" key="1">
    <source>
        <dbReference type="SAM" id="MobiDB-lite"/>
    </source>
</evidence>
<proteinExistence type="predicted"/>
<dbReference type="EMBL" id="JBGBPQ010000005">
    <property type="protein sequence ID" value="KAL1524423.1"/>
    <property type="molecule type" value="Genomic_DNA"/>
</dbReference>
<evidence type="ECO:0000313" key="3">
    <source>
        <dbReference type="Proteomes" id="UP001515480"/>
    </source>
</evidence>
<comment type="caution">
    <text evidence="2">The sequence shown here is derived from an EMBL/GenBank/DDBJ whole genome shotgun (WGS) entry which is preliminary data.</text>
</comment>
<name>A0AB34JU65_PRYPA</name>
<keyword evidence="3" id="KW-1185">Reference proteome</keyword>
<feature type="region of interest" description="Disordered" evidence="1">
    <location>
        <begin position="50"/>
        <end position="76"/>
    </location>
</feature>
<dbReference type="AlphaFoldDB" id="A0AB34JU65"/>
<sequence length="76" mass="8248">MAPLGNSEFTALVERTLTLGLQEMTRARRRSALVIDVISVHRCPHPVLPSPLALPGPLTTRAPVPQDPNCTREPLA</sequence>
<gene>
    <name evidence="2" type="ORF">AB1Y20_019318</name>
</gene>
<organism evidence="2 3">
    <name type="scientific">Prymnesium parvum</name>
    <name type="common">Toxic golden alga</name>
    <dbReference type="NCBI Taxonomy" id="97485"/>
    <lineage>
        <taxon>Eukaryota</taxon>
        <taxon>Haptista</taxon>
        <taxon>Haptophyta</taxon>
        <taxon>Prymnesiophyceae</taxon>
        <taxon>Prymnesiales</taxon>
        <taxon>Prymnesiaceae</taxon>
        <taxon>Prymnesium</taxon>
    </lineage>
</organism>
<reference evidence="2 3" key="1">
    <citation type="journal article" date="2024" name="Science">
        <title>Giant polyketide synthase enzymes in the biosynthesis of giant marine polyether toxins.</title>
        <authorList>
            <person name="Fallon T.R."/>
            <person name="Shende V.V."/>
            <person name="Wierzbicki I.H."/>
            <person name="Pendleton A.L."/>
            <person name="Watervoot N.F."/>
            <person name="Auber R.P."/>
            <person name="Gonzalez D.J."/>
            <person name="Wisecaver J.H."/>
            <person name="Moore B.S."/>
        </authorList>
    </citation>
    <scope>NUCLEOTIDE SEQUENCE [LARGE SCALE GENOMIC DNA]</scope>
    <source>
        <strain evidence="2 3">12B1</strain>
    </source>
</reference>